<evidence type="ECO:0000313" key="2">
    <source>
        <dbReference type="Proteomes" id="UP000054477"/>
    </source>
</evidence>
<name>A0A0C9XJE2_9AGAR</name>
<accession>A0A0C9XJE2</accession>
<dbReference type="HOGENOM" id="CLU_1627272_0_0_1"/>
<proteinExistence type="predicted"/>
<dbReference type="OrthoDB" id="346907at2759"/>
<sequence>MTLGSARRARFLDAPDAVEYLKRVKQHFAGDSAALATLLRRFRSWIETESTNPVFEQSAIAIASTLRTSPPLLHGFNSLLKKGYRIEFSNKVEVVDFFVWATPTAAVIRSFSGLNVPNPGSSAELRGWLSLDHEVGDLLKLNHGKYGDEDEYLTCLSQLLQFVRSHYILRRLLISN</sequence>
<protein>
    <submittedName>
        <fullName evidence="1">Unplaced genomic scaffold K443scaffold_150, whole genome shotgun sequence</fullName>
    </submittedName>
</protein>
<dbReference type="STRING" id="1095629.A0A0C9XJE2"/>
<dbReference type="EMBL" id="KN838685">
    <property type="protein sequence ID" value="KIJ97721.1"/>
    <property type="molecule type" value="Genomic_DNA"/>
</dbReference>
<organism evidence="1 2">
    <name type="scientific">Laccaria amethystina LaAM-08-1</name>
    <dbReference type="NCBI Taxonomy" id="1095629"/>
    <lineage>
        <taxon>Eukaryota</taxon>
        <taxon>Fungi</taxon>
        <taxon>Dikarya</taxon>
        <taxon>Basidiomycota</taxon>
        <taxon>Agaricomycotina</taxon>
        <taxon>Agaricomycetes</taxon>
        <taxon>Agaricomycetidae</taxon>
        <taxon>Agaricales</taxon>
        <taxon>Agaricineae</taxon>
        <taxon>Hydnangiaceae</taxon>
        <taxon>Laccaria</taxon>
    </lineage>
</organism>
<gene>
    <name evidence="1" type="ORF">K443DRAFT_236687</name>
</gene>
<reference evidence="2" key="2">
    <citation type="submission" date="2015-01" db="EMBL/GenBank/DDBJ databases">
        <title>Evolutionary Origins and Diversification of the Mycorrhizal Mutualists.</title>
        <authorList>
            <consortium name="DOE Joint Genome Institute"/>
            <consortium name="Mycorrhizal Genomics Consortium"/>
            <person name="Kohler A."/>
            <person name="Kuo A."/>
            <person name="Nagy L.G."/>
            <person name="Floudas D."/>
            <person name="Copeland A."/>
            <person name="Barry K.W."/>
            <person name="Cichocki N."/>
            <person name="Veneault-Fourrey C."/>
            <person name="LaButti K."/>
            <person name="Lindquist E.A."/>
            <person name="Lipzen A."/>
            <person name="Lundell T."/>
            <person name="Morin E."/>
            <person name="Murat C."/>
            <person name="Riley R."/>
            <person name="Ohm R."/>
            <person name="Sun H."/>
            <person name="Tunlid A."/>
            <person name="Henrissat B."/>
            <person name="Grigoriev I.V."/>
            <person name="Hibbett D.S."/>
            <person name="Martin F."/>
        </authorList>
    </citation>
    <scope>NUCLEOTIDE SEQUENCE [LARGE SCALE GENOMIC DNA]</scope>
    <source>
        <strain evidence="2">LaAM-08-1</strain>
    </source>
</reference>
<keyword evidence="2" id="KW-1185">Reference proteome</keyword>
<reference evidence="1 2" key="1">
    <citation type="submission" date="2014-04" db="EMBL/GenBank/DDBJ databases">
        <authorList>
            <consortium name="DOE Joint Genome Institute"/>
            <person name="Kuo A."/>
            <person name="Kohler A."/>
            <person name="Nagy L.G."/>
            <person name="Floudas D."/>
            <person name="Copeland A."/>
            <person name="Barry K.W."/>
            <person name="Cichocki N."/>
            <person name="Veneault-Fourrey C."/>
            <person name="LaButti K."/>
            <person name="Lindquist E.A."/>
            <person name="Lipzen A."/>
            <person name="Lundell T."/>
            <person name="Morin E."/>
            <person name="Murat C."/>
            <person name="Sun H."/>
            <person name="Tunlid A."/>
            <person name="Henrissat B."/>
            <person name="Grigoriev I.V."/>
            <person name="Hibbett D.S."/>
            <person name="Martin F."/>
            <person name="Nordberg H.P."/>
            <person name="Cantor M.N."/>
            <person name="Hua S.X."/>
        </authorList>
    </citation>
    <scope>NUCLEOTIDE SEQUENCE [LARGE SCALE GENOMIC DNA]</scope>
    <source>
        <strain evidence="1 2">LaAM-08-1</strain>
    </source>
</reference>
<evidence type="ECO:0000313" key="1">
    <source>
        <dbReference type="EMBL" id="KIJ97721.1"/>
    </source>
</evidence>
<dbReference type="AlphaFoldDB" id="A0A0C9XJE2"/>
<dbReference type="Proteomes" id="UP000054477">
    <property type="component" value="Unassembled WGS sequence"/>
</dbReference>